<comment type="caution">
    <text evidence="1">The sequence shown here is derived from an EMBL/GenBank/DDBJ whole genome shotgun (WGS) entry which is preliminary data.</text>
</comment>
<organism evidence="1 2">
    <name type="scientific">Hyalomma asiaticum</name>
    <name type="common">Tick</name>
    <dbReference type="NCBI Taxonomy" id="266040"/>
    <lineage>
        <taxon>Eukaryota</taxon>
        <taxon>Metazoa</taxon>
        <taxon>Ecdysozoa</taxon>
        <taxon>Arthropoda</taxon>
        <taxon>Chelicerata</taxon>
        <taxon>Arachnida</taxon>
        <taxon>Acari</taxon>
        <taxon>Parasitiformes</taxon>
        <taxon>Ixodida</taxon>
        <taxon>Ixodoidea</taxon>
        <taxon>Ixodidae</taxon>
        <taxon>Hyalomminae</taxon>
        <taxon>Hyalomma</taxon>
    </lineage>
</organism>
<gene>
    <name evidence="1" type="ORF">HPB50_006097</name>
</gene>
<protein>
    <submittedName>
        <fullName evidence="1">Uncharacterized protein</fullName>
    </submittedName>
</protein>
<evidence type="ECO:0000313" key="2">
    <source>
        <dbReference type="Proteomes" id="UP000821845"/>
    </source>
</evidence>
<reference evidence="1" key="1">
    <citation type="submission" date="2020-05" db="EMBL/GenBank/DDBJ databases">
        <title>Large-scale comparative analyses of tick genomes elucidate their genetic diversity and vector capacities.</title>
        <authorList>
            <person name="Jia N."/>
            <person name="Wang J."/>
            <person name="Shi W."/>
            <person name="Du L."/>
            <person name="Sun Y."/>
            <person name="Zhan W."/>
            <person name="Jiang J."/>
            <person name="Wang Q."/>
            <person name="Zhang B."/>
            <person name="Ji P."/>
            <person name="Sakyi L.B."/>
            <person name="Cui X."/>
            <person name="Yuan T."/>
            <person name="Jiang B."/>
            <person name="Yang W."/>
            <person name="Lam T.T.-Y."/>
            <person name="Chang Q."/>
            <person name="Ding S."/>
            <person name="Wang X."/>
            <person name="Zhu J."/>
            <person name="Ruan X."/>
            <person name="Zhao L."/>
            <person name="Wei J."/>
            <person name="Que T."/>
            <person name="Du C."/>
            <person name="Cheng J."/>
            <person name="Dai P."/>
            <person name="Han X."/>
            <person name="Huang E."/>
            <person name="Gao Y."/>
            <person name="Liu J."/>
            <person name="Shao H."/>
            <person name="Ye R."/>
            <person name="Li L."/>
            <person name="Wei W."/>
            <person name="Wang X."/>
            <person name="Wang C."/>
            <person name="Yang T."/>
            <person name="Huo Q."/>
            <person name="Li W."/>
            <person name="Guo W."/>
            <person name="Chen H."/>
            <person name="Zhou L."/>
            <person name="Ni X."/>
            <person name="Tian J."/>
            <person name="Zhou Y."/>
            <person name="Sheng Y."/>
            <person name="Liu T."/>
            <person name="Pan Y."/>
            <person name="Xia L."/>
            <person name="Li J."/>
            <person name="Zhao F."/>
            <person name="Cao W."/>
        </authorList>
    </citation>
    <scope>NUCLEOTIDE SEQUENCE</scope>
    <source>
        <strain evidence="1">Hyas-2018</strain>
    </source>
</reference>
<dbReference type="Proteomes" id="UP000821845">
    <property type="component" value="Chromosome 2"/>
</dbReference>
<proteinExistence type="predicted"/>
<sequence length="696" mass="77692">MSNRPRDVFSVWNDNLQRVSMLEPLGNDLTGETMSEQRCHTSCSCMEHDSRDSRPRRYFCVGLDLILPCVFGTMGVATSAAFVVFLLLHVMARMKAHTLTAHARSSQLDFVAQHYDIHLETDLSSAFSGNLTLHVTCHHASQLVTLLSRNLTLSEVSVRPRGGYAKESEAAMLVGAQVPFTTFKLNWDLKPSTEYLLSARFSGALHYGDHRKWPPGMYREVSDSYTTVASYVDQLHDAAFFPTVQSVMLMSTFSLSVLKPNASVAVLSSWDLLKDAQATDGQTYSVFQKTPPISVHQVAVAITTLPKVTDGFTTLYARAVNMPRLKHLLEFCTNVVEMAAEATGISFPNKGLDVLALHRLPRACHSTWKLIVVRAGTFKANAAGGLHTNLGRPYLRLTIELLSTWFGSMVTVGTWLDRGLAVLYAIKVLKLAKPQWLLDDILHLYRFVALSSVDLGPTHEKILYDYELPIAAVSLLAMFRFAVGQDSFKAATTNFLKKAGRDDVAEQSFWDSLKASSPTEDIANYTFAWRQHTGYPLLKVVREDAETVHIAQEPFCGLSCHDLRSRAGTADQQRSPAATIWPIPITLSYASEPQKIDVTAVVWMVTPEVTLKAPNAHFDDWVLLNVGNEGLYRVDYEDSNWSNIIRQLQNDSSVIPVANRAQVIDNLFHLALAGYRQVRLIKRLTNLYKLPVAHFR</sequence>
<keyword evidence="2" id="KW-1185">Reference proteome</keyword>
<name>A0ACB7STJ6_HYAAI</name>
<dbReference type="EMBL" id="CM023482">
    <property type="protein sequence ID" value="KAH6938005.1"/>
    <property type="molecule type" value="Genomic_DNA"/>
</dbReference>
<evidence type="ECO:0000313" key="1">
    <source>
        <dbReference type="EMBL" id="KAH6938005.1"/>
    </source>
</evidence>
<accession>A0ACB7STJ6</accession>